<dbReference type="Proteomes" id="UP000183988">
    <property type="component" value="Unassembled WGS sequence"/>
</dbReference>
<dbReference type="Pfam" id="PF13349">
    <property type="entry name" value="DUF4097"/>
    <property type="match status" value="1"/>
</dbReference>
<dbReference type="RefSeq" id="WP_072888092.1">
    <property type="nucleotide sequence ID" value="NZ_FQVW01000003.1"/>
</dbReference>
<protein>
    <submittedName>
        <fullName evidence="2">Putative adhesin</fullName>
    </submittedName>
</protein>
<evidence type="ECO:0000259" key="1">
    <source>
        <dbReference type="Pfam" id="PF13349"/>
    </source>
</evidence>
<evidence type="ECO:0000313" key="3">
    <source>
        <dbReference type="Proteomes" id="UP000183988"/>
    </source>
</evidence>
<dbReference type="InterPro" id="IPR025164">
    <property type="entry name" value="Toastrack_DUF4097"/>
</dbReference>
<dbReference type="OrthoDB" id="2588856at2"/>
<dbReference type="AlphaFoldDB" id="A0A1M5DZ96"/>
<keyword evidence="3" id="KW-1185">Reference proteome</keyword>
<name>A0A1M5DZ96_9BACI</name>
<reference evidence="2 3" key="1">
    <citation type="submission" date="2016-11" db="EMBL/GenBank/DDBJ databases">
        <authorList>
            <person name="Jaros S."/>
            <person name="Januszkiewicz K."/>
            <person name="Wedrychowicz H."/>
        </authorList>
    </citation>
    <scope>NUCLEOTIDE SEQUENCE [LARGE SCALE GENOMIC DNA]</scope>
    <source>
        <strain evidence="2 3">IBRC-M 10683</strain>
    </source>
</reference>
<accession>A0A1M5DZ96</accession>
<organism evidence="2 3">
    <name type="scientific">Ornithinibacillus halophilus</name>
    <dbReference type="NCBI Taxonomy" id="930117"/>
    <lineage>
        <taxon>Bacteria</taxon>
        <taxon>Bacillati</taxon>
        <taxon>Bacillota</taxon>
        <taxon>Bacilli</taxon>
        <taxon>Bacillales</taxon>
        <taxon>Bacillaceae</taxon>
        <taxon>Ornithinibacillus</taxon>
    </lineage>
</organism>
<proteinExistence type="predicted"/>
<gene>
    <name evidence="2" type="ORF">SAMN05216225_100358</name>
</gene>
<dbReference type="STRING" id="930117.SAMN05216225_100358"/>
<feature type="domain" description="DUF4097" evidence="1">
    <location>
        <begin position="24"/>
        <end position="158"/>
    </location>
</feature>
<evidence type="ECO:0000313" key="2">
    <source>
        <dbReference type="EMBL" id="SHF72132.1"/>
    </source>
</evidence>
<dbReference type="EMBL" id="FQVW01000003">
    <property type="protein sequence ID" value="SHF72132.1"/>
    <property type="molecule type" value="Genomic_DNA"/>
</dbReference>
<sequence>MAIQSIFAKSKEKTITSRFRVDLVQHIDLVSDNAGIEFISTNNPEIIVEFSAPERKHTRYTFAANVNNGVLSIESKEKRRVSFFRLEFNVSNPKIKVYLPEKQYESVTMNVVNGKISTLNLTIEDLEIETINGAVTLSNMNTKISRIQSQNGKLSFRQLTGDIRGSVTNGSINLETDYLDRSINLSSVNGRISIHSRNQPSNVTIDVDVVLGKVEVFGKDTNRAVFGDGENKVNISTVNGSVKVIN</sequence>